<dbReference type="PANTHER" id="PTHR10701">
    <property type="entry name" value="SMALL NUCLEAR RIBONUCLEOPROTEIN-ASSOCIATED PROTEIN B AND N"/>
    <property type="match status" value="1"/>
</dbReference>
<protein>
    <submittedName>
        <fullName evidence="4">Putative u1 snrnp component</fullName>
    </submittedName>
</protein>
<dbReference type="EMBL" id="GANO01003713">
    <property type="protein sequence ID" value="JAB56158.1"/>
    <property type="molecule type" value="mRNA"/>
</dbReference>
<dbReference type="CDD" id="cd06168">
    <property type="entry name" value="LSMD1"/>
    <property type="match status" value="1"/>
</dbReference>
<dbReference type="GO" id="GO:0031417">
    <property type="term" value="C:NatC complex"/>
    <property type="evidence" value="ECO:0007669"/>
    <property type="project" value="InterPro"/>
</dbReference>
<dbReference type="AlphaFoldDB" id="U5EPI2"/>
<dbReference type="PROSITE" id="PS52002">
    <property type="entry name" value="SM"/>
    <property type="match status" value="1"/>
</dbReference>
<evidence type="ECO:0000313" key="4">
    <source>
        <dbReference type="EMBL" id="JAB56158.1"/>
    </source>
</evidence>
<dbReference type="InterPro" id="IPR034110">
    <property type="entry name" value="LSMD1_Sm"/>
</dbReference>
<sequence length="137" mass="15690">MSNYSSNSEDYTWDKIEKYQKENKIDPNTNVQQQTEISQNRKTLKKWLNNQFRIKMTDGRTLIGLFVCTDAAANIILGMTSEYTEGGGEERLLGLVMIPGRYIVSIEVDETHIKDDDDPEGERETTPTQEPIETNIV</sequence>
<reference evidence="4" key="1">
    <citation type="journal article" date="2014" name="Insect Biochem. Mol. Biol.">
        <title>An insight into the sialome of the frog biting fly, Corethrella appendiculata.</title>
        <authorList>
            <person name="Ribeiro J.M.C."/>
            <person name="Chagas A.C."/>
            <person name="Pham V.M."/>
            <person name="Lounibos L.P."/>
            <person name="Calvo E."/>
        </authorList>
    </citation>
    <scope>NUCLEOTIDE SEQUENCE</scope>
    <source>
        <tissue evidence="4">Salivary glands</tissue>
    </source>
</reference>
<evidence type="ECO:0000256" key="2">
    <source>
        <dbReference type="SAM" id="MobiDB-lite"/>
    </source>
</evidence>
<dbReference type="Gene3D" id="2.30.30.100">
    <property type="match status" value="1"/>
</dbReference>
<dbReference type="SUPFAM" id="SSF50182">
    <property type="entry name" value="Sm-like ribonucleoproteins"/>
    <property type="match status" value="1"/>
</dbReference>
<dbReference type="InterPro" id="IPR010920">
    <property type="entry name" value="LSM_dom_sf"/>
</dbReference>
<dbReference type="Pfam" id="PF01423">
    <property type="entry name" value="LSM"/>
    <property type="match status" value="1"/>
</dbReference>
<organism evidence="4">
    <name type="scientific">Corethrella appendiculata</name>
    <dbReference type="NCBI Taxonomy" id="1370023"/>
    <lineage>
        <taxon>Eukaryota</taxon>
        <taxon>Metazoa</taxon>
        <taxon>Ecdysozoa</taxon>
        <taxon>Arthropoda</taxon>
        <taxon>Hexapoda</taxon>
        <taxon>Insecta</taxon>
        <taxon>Pterygota</taxon>
        <taxon>Neoptera</taxon>
        <taxon>Endopterygota</taxon>
        <taxon>Diptera</taxon>
        <taxon>Nematocera</taxon>
        <taxon>Culicoidea</taxon>
        <taxon>Chaoboridae</taxon>
        <taxon>Corethrella</taxon>
    </lineage>
</organism>
<comment type="similarity">
    <text evidence="1">Belongs to the snRNP Sm proteins family.</text>
</comment>
<dbReference type="InterPro" id="IPR050914">
    <property type="entry name" value="snRNP_SmB/NAA38-like"/>
</dbReference>
<feature type="region of interest" description="Disordered" evidence="2">
    <location>
        <begin position="110"/>
        <end position="137"/>
    </location>
</feature>
<dbReference type="PANTHER" id="PTHR10701:SF5">
    <property type="entry name" value="N-ALPHA-ACETYLTRANSFERASE 38, NATC AUXILIARY SUBUNIT"/>
    <property type="match status" value="1"/>
</dbReference>
<dbReference type="SMART" id="SM00651">
    <property type="entry name" value="Sm"/>
    <property type="match status" value="1"/>
</dbReference>
<evidence type="ECO:0000256" key="1">
    <source>
        <dbReference type="ARBA" id="ARBA00006850"/>
    </source>
</evidence>
<proteinExistence type="evidence at transcript level"/>
<accession>U5EPI2</accession>
<evidence type="ECO:0000259" key="3">
    <source>
        <dbReference type="PROSITE" id="PS52002"/>
    </source>
</evidence>
<feature type="domain" description="Sm" evidence="3">
    <location>
        <begin position="39"/>
        <end position="112"/>
    </location>
</feature>
<dbReference type="GO" id="GO:0003723">
    <property type="term" value="F:RNA binding"/>
    <property type="evidence" value="ECO:0007669"/>
    <property type="project" value="InterPro"/>
</dbReference>
<name>U5EPI2_9DIPT</name>
<feature type="compositionally biased region" description="Polar residues" evidence="2">
    <location>
        <begin position="126"/>
        <end position="137"/>
    </location>
</feature>
<dbReference type="InterPro" id="IPR001163">
    <property type="entry name" value="Sm_dom_euk/arc"/>
</dbReference>
<dbReference type="InterPro" id="IPR047575">
    <property type="entry name" value="Sm"/>
</dbReference>